<dbReference type="PANTHER" id="PTHR35936:SF19">
    <property type="entry name" value="AMINO-ACID-BINDING PROTEIN YXEM-RELATED"/>
    <property type="match status" value="1"/>
</dbReference>
<dbReference type="EMBL" id="CP043473">
    <property type="protein sequence ID" value="QEL55423.1"/>
    <property type="molecule type" value="Genomic_DNA"/>
</dbReference>
<dbReference type="RefSeq" id="WP_149295787.1">
    <property type="nucleotide sequence ID" value="NZ_CP043473.1"/>
</dbReference>
<dbReference type="Proteomes" id="UP000322079">
    <property type="component" value="Chromosome"/>
</dbReference>
<keyword evidence="5" id="KW-1185">Reference proteome</keyword>
<dbReference type="PANTHER" id="PTHR35936">
    <property type="entry name" value="MEMBRANE-BOUND LYTIC MUREIN TRANSGLYCOSYLASE F"/>
    <property type="match status" value="1"/>
</dbReference>
<evidence type="ECO:0000256" key="2">
    <source>
        <dbReference type="SAM" id="SignalP"/>
    </source>
</evidence>
<gene>
    <name evidence="4" type="ORF">FYK34_07520</name>
</gene>
<name>A0A5C1DFV1_9NEIS</name>
<dbReference type="InterPro" id="IPR001638">
    <property type="entry name" value="Solute-binding_3/MltF_N"/>
</dbReference>
<dbReference type="Pfam" id="PF00497">
    <property type="entry name" value="SBP_bac_3"/>
    <property type="match status" value="1"/>
</dbReference>
<feature type="signal peptide" evidence="2">
    <location>
        <begin position="1"/>
        <end position="32"/>
    </location>
</feature>
<dbReference type="KEGG" id="chrm:FYK34_07520"/>
<protein>
    <submittedName>
        <fullName evidence="4">ABC transporter substrate-binding protein</fullName>
    </submittedName>
</protein>
<keyword evidence="1 2" id="KW-0732">Signal</keyword>
<evidence type="ECO:0000313" key="4">
    <source>
        <dbReference type="EMBL" id="QEL55423.1"/>
    </source>
</evidence>
<feature type="chain" id="PRO_5023024128" evidence="2">
    <location>
        <begin position="33"/>
        <end position="278"/>
    </location>
</feature>
<dbReference type="SUPFAM" id="SSF53850">
    <property type="entry name" value="Periplasmic binding protein-like II"/>
    <property type="match status" value="1"/>
</dbReference>
<evidence type="ECO:0000259" key="3">
    <source>
        <dbReference type="Pfam" id="PF00497"/>
    </source>
</evidence>
<dbReference type="Gene3D" id="3.40.190.10">
    <property type="entry name" value="Periplasmic binding protein-like II"/>
    <property type="match status" value="2"/>
</dbReference>
<sequence>MLVLASICHAFARRLLPGLLALGLLAFPAAHASANSACPNGPIRVGFYKFGAAYRDGKGYDVDIVRELAKRLRCPIADEVELPRIRALKMLETGQIDIGTSTLATPDRLRYAWIYPYNHTKNMVLLHASIKARTLADLQNDPALHWGKVRGYRHSPQQDQLLAQMDAQHRLSVADDEDDLYRMLDDGIITAAFAHPSSYGRWLRDPLVAKRITVLDLFPNSETLASGIALSKARFSQAAAERWHQEVLNMYKDGSLLDILRRYLSEGAARQMMQQPLD</sequence>
<feature type="domain" description="Solute-binding protein family 3/N-terminal" evidence="3">
    <location>
        <begin position="57"/>
        <end position="264"/>
    </location>
</feature>
<accession>A0A5C1DFV1</accession>
<proteinExistence type="predicted"/>
<evidence type="ECO:0000256" key="1">
    <source>
        <dbReference type="ARBA" id="ARBA00022729"/>
    </source>
</evidence>
<evidence type="ECO:0000313" key="5">
    <source>
        <dbReference type="Proteomes" id="UP000322079"/>
    </source>
</evidence>
<dbReference type="AlphaFoldDB" id="A0A5C1DFV1"/>
<organism evidence="4 5">
    <name type="scientific">Chromobacterium paludis</name>
    <dbReference type="NCBI Taxonomy" id="2605945"/>
    <lineage>
        <taxon>Bacteria</taxon>
        <taxon>Pseudomonadati</taxon>
        <taxon>Pseudomonadota</taxon>
        <taxon>Betaproteobacteria</taxon>
        <taxon>Neisseriales</taxon>
        <taxon>Chromobacteriaceae</taxon>
        <taxon>Chromobacterium</taxon>
    </lineage>
</organism>
<reference evidence="4 5" key="1">
    <citation type="submission" date="2019-08" db="EMBL/GenBank/DDBJ databases">
        <title>Chromobacterium paludis, a novel bacterium isolated from a Maryland marsh pond.</title>
        <authorList>
            <person name="Blackburn M.B."/>
            <person name="Gundersen-Rindal D.E."/>
        </authorList>
    </citation>
    <scope>NUCLEOTIDE SEQUENCE [LARGE SCALE GENOMIC DNA]</scope>
    <source>
        <strain evidence="5">IIBBL 257-1</strain>
    </source>
</reference>